<keyword evidence="15" id="KW-1185">Reference proteome</keyword>
<evidence type="ECO:0000313" key="15">
    <source>
        <dbReference type="Proteomes" id="UP000287033"/>
    </source>
</evidence>
<dbReference type="Gene3D" id="6.10.140.60">
    <property type="match status" value="1"/>
</dbReference>
<name>A0A401SKD6_CHIPU</name>
<dbReference type="GO" id="GO:0006508">
    <property type="term" value="P:proteolysis"/>
    <property type="evidence" value="ECO:0007669"/>
    <property type="project" value="UniProtKB-KW"/>
</dbReference>
<proteinExistence type="inferred from homology"/>
<dbReference type="InterPro" id="IPR021109">
    <property type="entry name" value="Peptidase_aspartic_dom_sf"/>
</dbReference>
<dbReference type="FunFam" id="2.40.70.10:FF:000006">
    <property type="entry name" value="Cathepsin E"/>
    <property type="match status" value="1"/>
</dbReference>
<feature type="signal peptide" evidence="12">
    <location>
        <begin position="1"/>
        <end position="16"/>
    </location>
</feature>
<evidence type="ECO:0000256" key="1">
    <source>
        <dbReference type="ARBA" id="ARBA00002318"/>
    </source>
</evidence>
<dbReference type="InterPro" id="IPR033121">
    <property type="entry name" value="PEPTIDASE_A1"/>
</dbReference>
<keyword evidence="6" id="KW-0222">Digestion</keyword>
<evidence type="ECO:0000259" key="13">
    <source>
        <dbReference type="PROSITE" id="PS51767"/>
    </source>
</evidence>
<dbReference type="InterPro" id="IPR001969">
    <property type="entry name" value="Aspartic_peptidase_AS"/>
</dbReference>
<keyword evidence="8 10" id="KW-1015">Disulfide bond</keyword>
<dbReference type="PRINTS" id="PR00792">
    <property type="entry name" value="PEPSIN"/>
</dbReference>
<organism evidence="14 15">
    <name type="scientific">Chiloscyllium punctatum</name>
    <name type="common">Brownbanded bambooshark</name>
    <name type="synonym">Hemiscyllium punctatum</name>
    <dbReference type="NCBI Taxonomy" id="137246"/>
    <lineage>
        <taxon>Eukaryota</taxon>
        <taxon>Metazoa</taxon>
        <taxon>Chordata</taxon>
        <taxon>Craniata</taxon>
        <taxon>Vertebrata</taxon>
        <taxon>Chondrichthyes</taxon>
        <taxon>Elasmobranchii</taxon>
        <taxon>Galeomorphii</taxon>
        <taxon>Galeoidea</taxon>
        <taxon>Orectolobiformes</taxon>
        <taxon>Hemiscylliidae</taxon>
        <taxon>Chiloscyllium</taxon>
    </lineage>
</organism>
<dbReference type="Pfam" id="PF00026">
    <property type="entry name" value="Asp"/>
    <property type="match status" value="1"/>
</dbReference>
<evidence type="ECO:0000256" key="5">
    <source>
        <dbReference type="ARBA" id="ARBA00022750"/>
    </source>
</evidence>
<comment type="caution">
    <text evidence="14">The sequence shown here is derived from an EMBL/GenBank/DDBJ whole genome shotgun (WGS) entry which is preliminary data.</text>
</comment>
<evidence type="ECO:0000256" key="6">
    <source>
        <dbReference type="ARBA" id="ARBA00022757"/>
    </source>
</evidence>
<evidence type="ECO:0000313" key="14">
    <source>
        <dbReference type="EMBL" id="GCC30848.1"/>
    </source>
</evidence>
<evidence type="ECO:0000256" key="10">
    <source>
        <dbReference type="PIRSR" id="PIRSR601461-2"/>
    </source>
</evidence>
<protein>
    <recommendedName>
        <fullName evidence="3">pepsin A</fullName>
        <ecNumber evidence="3">3.4.23.1</ecNumber>
    </recommendedName>
</protein>
<keyword evidence="12" id="KW-0732">Signal</keyword>
<evidence type="ECO:0000256" key="8">
    <source>
        <dbReference type="ARBA" id="ARBA00023157"/>
    </source>
</evidence>
<dbReference type="PROSITE" id="PS00141">
    <property type="entry name" value="ASP_PROTEASE"/>
    <property type="match status" value="2"/>
</dbReference>
<dbReference type="AlphaFoldDB" id="A0A401SKD6"/>
<dbReference type="EMBL" id="BEZZ01000327">
    <property type="protein sequence ID" value="GCC30848.1"/>
    <property type="molecule type" value="Genomic_DNA"/>
</dbReference>
<dbReference type="OMA" id="GQSTRFC"/>
<evidence type="ECO:0000256" key="11">
    <source>
        <dbReference type="RuleBase" id="RU000454"/>
    </source>
</evidence>
<feature type="active site" evidence="9">
    <location>
        <position position="289"/>
    </location>
</feature>
<reference evidence="14 15" key="1">
    <citation type="journal article" date="2018" name="Nat. Ecol. Evol.">
        <title>Shark genomes provide insights into elasmobranch evolution and the origin of vertebrates.</title>
        <authorList>
            <person name="Hara Y"/>
            <person name="Yamaguchi K"/>
            <person name="Onimaru K"/>
            <person name="Kadota M"/>
            <person name="Koyanagi M"/>
            <person name="Keeley SD"/>
            <person name="Tatsumi K"/>
            <person name="Tanaka K"/>
            <person name="Motone F"/>
            <person name="Kageyama Y"/>
            <person name="Nozu R"/>
            <person name="Adachi N"/>
            <person name="Nishimura O"/>
            <person name="Nakagawa R"/>
            <person name="Tanegashima C"/>
            <person name="Kiyatake I"/>
            <person name="Matsumoto R"/>
            <person name="Murakumo K"/>
            <person name="Nishida K"/>
            <person name="Terakita A"/>
            <person name="Kuratani S"/>
            <person name="Sato K"/>
            <person name="Hyodo S Kuraku.S."/>
        </authorList>
    </citation>
    <scope>NUCLEOTIDE SEQUENCE [LARGE SCALE GENOMIC DNA]</scope>
</reference>
<feature type="chain" id="PRO_5019160057" description="pepsin A" evidence="12">
    <location>
        <begin position="17"/>
        <end position="403"/>
    </location>
</feature>
<evidence type="ECO:0000256" key="3">
    <source>
        <dbReference type="ARBA" id="ARBA00011924"/>
    </source>
</evidence>
<dbReference type="SUPFAM" id="SSF50630">
    <property type="entry name" value="Acid proteases"/>
    <property type="match status" value="1"/>
</dbReference>
<dbReference type="InterPro" id="IPR001461">
    <property type="entry name" value="Aspartic_peptidase_A1"/>
</dbReference>
<dbReference type="GO" id="GO:0007586">
    <property type="term" value="P:digestion"/>
    <property type="evidence" value="ECO:0007669"/>
    <property type="project" value="UniProtKB-KW"/>
</dbReference>
<dbReference type="PANTHER" id="PTHR47966">
    <property type="entry name" value="BETA-SITE APP-CLEAVING ENZYME, ISOFORM A-RELATED"/>
    <property type="match status" value="1"/>
</dbReference>
<dbReference type="Proteomes" id="UP000287033">
    <property type="component" value="Unassembled WGS sequence"/>
</dbReference>
<evidence type="ECO:0000256" key="4">
    <source>
        <dbReference type="ARBA" id="ARBA00022670"/>
    </source>
</evidence>
<feature type="domain" description="Peptidase A1" evidence="13">
    <location>
        <begin position="76"/>
        <end position="400"/>
    </location>
</feature>
<gene>
    <name evidence="14" type="ORF">chiPu_0009302</name>
</gene>
<evidence type="ECO:0000256" key="9">
    <source>
        <dbReference type="PIRSR" id="PIRSR601461-1"/>
    </source>
</evidence>
<keyword evidence="5 11" id="KW-0064">Aspartyl protease</keyword>
<keyword evidence="4 11" id="KW-0645">Protease</keyword>
<dbReference type="Pfam" id="PF07966">
    <property type="entry name" value="A1_Propeptide"/>
    <property type="match status" value="1"/>
</dbReference>
<accession>A0A401SKD6</accession>
<evidence type="ECO:0000256" key="7">
    <source>
        <dbReference type="ARBA" id="ARBA00022801"/>
    </source>
</evidence>
<sequence length="403" mass="44343">MKWLLIALACIQLSECVIRVKLFKGKSIRDILEERGLLEDFLKENTYNLYSKYLGPFQTDSLAAKEPLINYLDLSYFGTISIGTPPQSFIVIFDTGSSNLWVPSGYCTSAACNDHRKFNPQASSTFQLSNKYVSIRYGTGSMTGVLGYDTVRVSSIGITHQEFGLSTSEPGTSLYYAKFDGILGLAYPNIAASAATTVFDNMMSEHLVTQPLFAFYLTRQDGQSGSEVVFGGVDPNHYTGEINWVPVTQEGYWQILVDRHVTSNALCLPSVKINGQIVACHGGCQAIVDTGTSLIVGPSSPIQTIQNMIGARLESYYMYVVDCRMLPSMPYVTFTINGIDYPLSPSAYVLQRNINGAESCMSGFNSMAFSDSEHLWVLGDVFIGVYYSIFDRGTNRVGLARAV</sequence>
<comment type="function">
    <text evidence="1">Shows particularly broad specificity; although bonds involving phenylalanine and leucine are preferred, many others are also cleaved to some extent.</text>
</comment>
<dbReference type="InterPro" id="IPR012848">
    <property type="entry name" value="Aspartic_peptidase_N"/>
</dbReference>
<dbReference type="PROSITE" id="PS51767">
    <property type="entry name" value="PEPTIDASE_A1"/>
    <property type="match status" value="1"/>
</dbReference>
<dbReference type="FunFam" id="2.40.70.10:FF:000004">
    <property type="entry name" value="Pepsin A"/>
    <property type="match status" value="1"/>
</dbReference>
<dbReference type="STRING" id="137246.A0A401SKD6"/>
<keyword evidence="7 11" id="KW-0378">Hydrolase</keyword>
<feature type="active site" evidence="9">
    <location>
        <position position="94"/>
    </location>
</feature>
<evidence type="ECO:0000256" key="2">
    <source>
        <dbReference type="ARBA" id="ARBA00007447"/>
    </source>
</evidence>
<dbReference type="PANTHER" id="PTHR47966:SF22">
    <property type="entry name" value="PEPSIN A-3-RELATED"/>
    <property type="match status" value="1"/>
</dbReference>
<dbReference type="Gene3D" id="2.40.70.10">
    <property type="entry name" value="Acid Proteases"/>
    <property type="match status" value="2"/>
</dbReference>
<evidence type="ECO:0000256" key="12">
    <source>
        <dbReference type="SAM" id="SignalP"/>
    </source>
</evidence>
<dbReference type="EC" id="3.4.23.1" evidence="3"/>
<dbReference type="GO" id="GO:0004190">
    <property type="term" value="F:aspartic-type endopeptidase activity"/>
    <property type="evidence" value="ECO:0007669"/>
    <property type="project" value="UniProtKB-KW"/>
</dbReference>
<feature type="disulfide bond" evidence="10">
    <location>
        <begin position="107"/>
        <end position="112"/>
    </location>
</feature>
<comment type="similarity">
    <text evidence="2 11">Belongs to the peptidase A1 family.</text>
</comment>
<dbReference type="OrthoDB" id="771136at2759"/>
<feature type="disulfide bond" evidence="10">
    <location>
        <begin position="323"/>
        <end position="360"/>
    </location>
</feature>